<feature type="region of interest" description="Disordered" evidence="1">
    <location>
        <begin position="1"/>
        <end position="131"/>
    </location>
</feature>
<accession>A0A3S4ZXQ9</accession>
<dbReference type="EMBL" id="CAAALY010000492">
    <property type="protein sequence ID" value="VEL06836.1"/>
    <property type="molecule type" value="Genomic_DNA"/>
</dbReference>
<comment type="caution">
    <text evidence="2">The sequence shown here is derived from an EMBL/GenBank/DDBJ whole genome shotgun (WGS) entry which is preliminary data.</text>
</comment>
<keyword evidence="3" id="KW-1185">Reference proteome</keyword>
<evidence type="ECO:0000256" key="1">
    <source>
        <dbReference type="SAM" id="MobiDB-lite"/>
    </source>
</evidence>
<name>A0A3S4ZXQ9_9PLAT</name>
<reference evidence="2" key="1">
    <citation type="submission" date="2018-11" db="EMBL/GenBank/DDBJ databases">
        <authorList>
            <consortium name="Pathogen Informatics"/>
        </authorList>
    </citation>
    <scope>NUCLEOTIDE SEQUENCE</scope>
</reference>
<feature type="compositionally biased region" description="Polar residues" evidence="1">
    <location>
        <begin position="10"/>
        <end position="19"/>
    </location>
</feature>
<evidence type="ECO:0000313" key="3">
    <source>
        <dbReference type="Proteomes" id="UP000784294"/>
    </source>
</evidence>
<protein>
    <submittedName>
        <fullName evidence="2">Uncharacterized protein</fullName>
    </submittedName>
</protein>
<organism evidence="2 3">
    <name type="scientific">Protopolystoma xenopodis</name>
    <dbReference type="NCBI Taxonomy" id="117903"/>
    <lineage>
        <taxon>Eukaryota</taxon>
        <taxon>Metazoa</taxon>
        <taxon>Spiralia</taxon>
        <taxon>Lophotrochozoa</taxon>
        <taxon>Platyhelminthes</taxon>
        <taxon>Monogenea</taxon>
        <taxon>Polyopisthocotylea</taxon>
        <taxon>Polystomatidea</taxon>
        <taxon>Polystomatidae</taxon>
        <taxon>Protopolystoma</taxon>
    </lineage>
</organism>
<feature type="compositionally biased region" description="Basic and acidic residues" evidence="1">
    <location>
        <begin position="70"/>
        <end position="79"/>
    </location>
</feature>
<dbReference type="AlphaFoldDB" id="A0A3S4ZXQ9"/>
<feature type="compositionally biased region" description="Polar residues" evidence="1">
    <location>
        <begin position="32"/>
        <end position="45"/>
    </location>
</feature>
<proteinExistence type="predicted"/>
<sequence>MDHVYGKKQTYCQPNSSSLRRNDPLKVKLLQSKRQTTARARQTSLVGKVNKTDHLGQSEQEKSMQQCRGNARDRARDLSDGEPVSPLTPEDAEGETDVIEGKMLEVEPSVGHQDDSVSLNKNSDKAKLMVS</sequence>
<feature type="compositionally biased region" description="Basic and acidic residues" evidence="1">
    <location>
        <begin position="122"/>
        <end position="131"/>
    </location>
</feature>
<dbReference type="Proteomes" id="UP000784294">
    <property type="component" value="Unassembled WGS sequence"/>
</dbReference>
<evidence type="ECO:0000313" key="2">
    <source>
        <dbReference type="EMBL" id="VEL06836.1"/>
    </source>
</evidence>
<gene>
    <name evidence="2" type="ORF">PXEA_LOCUS276</name>
</gene>
<feature type="compositionally biased region" description="Basic and acidic residues" evidence="1">
    <location>
        <begin position="50"/>
        <end position="62"/>
    </location>
</feature>